<organism evidence="1 2">
    <name type="scientific">Sphingomonas naphthae</name>
    <dbReference type="NCBI Taxonomy" id="1813468"/>
    <lineage>
        <taxon>Bacteria</taxon>
        <taxon>Pseudomonadati</taxon>
        <taxon>Pseudomonadota</taxon>
        <taxon>Alphaproteobacteria</taxon>
        <taxon>Sphingomonadales</taxon>
        <taxon>Sphingomonadaceae</taxon>
        <taxon>Sphingomonas</taxon>
    </lineage>
</organism>
<dbReference type="RefSeq" id="WP_273686599.1">
    <property type="nucleotide sequence ID" value="NZ_CP117411.1"/>
</dbReference>
<proteinExistence type="predicted"/>
<evidence type="ECO:0000313" key="2">
    <source>
        <dbReference type="Proteomes" id="UP001220395"/>
    </source>
</evidence>
<evidence type="ECO:0000313" key="1">
    <source>
        <dbReference type="EMBL" id="WCT72629.1"/>
    </source>
</evidence>
<dbReference type="EMBL" id="CP117411">
    <property type="protein sequence ID" value="WCT72629.1"/>
    <property type="molecule type" value="Genomic_DNA"/>
</dbReference>
<gene>
    <name evidence="1" type="ORF">PQ455_13430</name>
</gene>
<keyword evidence="2" id="KW-1185">Reference proteome</keyword>
<name>A0ABY7TK10_9SPHN</name>
<accession>A0ABY7TK10</accession>
<dbReference type="Proteomes" id="UP001220395">
    <property type="component" value="Chromosome"/>
</dbReference>
<protein>
    <submittedName>
        <fullName evidence="1">Uncharacterized protein</fullName>
    </submittedName>
</protein>
<reference evidence="1 2" key="1">
    <citation type="submission" date="2023-02" db="EMBL/GenBank/DDBJ databases">
        <title>Genome sequence of Sphingomonas naphthae.</title>
        <authorList>
            <person name="Kim S."/>
            <person name="Heo J."/>
            <person name="Kwon S.-W."/>
        </authorList>
    </citation>
    <scope>NUCLEOTIDE SEQUENCE [LARGE SCALE GENOMIC DNA]</scope>
    <source>
        <strain evidence="1 2">KACC 18716</strain>
    </source>
</reference>
<sequence>MKSNTLHLNGNAEMNRYAVAAKRLLTGVPEPEFVGDKPSVLFSNGRDLDLRTFTALATAAAKSGYDIVHFVIDEKRPERGIQNVVLGLERDGAIHRYSQCTLWSPADGGSMLIMPQGLKICFAFDGLALISIDQRPVTAIGDGAMRARSRVRREIESVSDAELARFVPLPKAA</sequence>